<organism evidence="2 3">
    <name type="scientific">Kribbella steppae</name>
    <dbReference type="NCBI Taxonomy" id="2512223"/>
    <lineage>
        <taxon>Bacteria</taxon>
        <taxon>Bacillati</taxon>
        <taxon>Actinomycetota</taxon>
        <taxon>Actinomycetes</taxon>
        <taxon>Propionibacteriales</taxon>
        <taxon>Kribbellaceae</taxon>
        <taxon>Kribbella</taxon>
    </lineage>
</organism>
<dbReference type="Gene3D" id="3.40.50.150">
    <property type="entry name" value="Vaccinia Virus protein VP39"/>
    <property type="match status" value="1"/>
</dbReference>
<gene>
    <name evidence="2" type="ORF">EV652_110269</name>
</gene>
<dbReference type="GO" id="GO:0008168">
    <property type="term" value="F:methyltransferase activity"/>
    <property type="evidence" value="ECO:0007669"/>
    <property type="project" value="UniProtKB-KW"/>
</dbReference>
<dbReference type="SUPFAM" id="SSF53335">
    <property type="entry name" value="S-adenosyl-L-methionine-dependent methyltransferases"/>
    <property type="match status" value="1"/>
</dbReference>
<dbReference type="EMBL" id="SLWN01000010">
    <property type="protein sequence ID" value="TCO22283.1"/>
    <property type="molecule type" value="Genomic_DNA"/>
</dbReference>
<dbReference type="RefSeq" id="WP_132212394.1">
    <property type="nucleotide sequence ID" value="NZ_SLWN01000010.1"/>
</dbReference>
<dbReference type="CDD" id="cd02440">
    <property type="entry name" value="AdoMet_MTases"/>
    <property type="match status" value="1"/>
</dbReference>
<feature type="domain" description="Methyltransferase type 12" evidence="1">
    <location>
        <begin position="38"/>
        <end position="121"/>
    </location>
</feature>
<dbReference type="PANTHER" id="PTHR43861">
    <property type="entry name" value="TRANS-ACONITATE 2-METHYLTRANSFERASE-RELATED"/>
    <property type="match status" value="1"/>
</dbReference>
<keyword evidence="2" id="KW-0489">Methyltransferase</keyword>
<evidence type="ECO:0000259" key="1">
    <source>
        <dbReference type="Pfam" id="PF08242"/>
    </source>
</evidence>
<keyword evidence="2" id="KW-0830">Ubiquinone</keyword>
<name>A0A4R2H798_9ACTN</name>
<evidence type="ECO:0000313" key="2">
    <source>
        <dbReference type="EMBL" id="TCO22283.1"/>
    </source>
</evidence>
<dbReference type="InterPro" id="IPR013217">
    <property type="entry name" value="Methyltransf_12"/>
</dbReference>
<comment type="caution">
    <text evidence="2">The sequence shown here is derived from an EMBL/GenBank/DDBJ whole genome shotgun (WGS) entry which is preliminary data.</text>
</comment>
<sequence length="255" mass="28225">MSEWSSGDIYESYVGRWSRPVAAEFIGWLDQPAGRRWLDVGCGTGALTSTILRTADPASVLGVDPSEGFIGYARQTVDDQRASFEVRSAAELPDGPYDAVVAGLVLNFIPERVEALRRMREIGSMVAVYVWDYAGGMQLMRHFFDAVAEVRPQDREHDEGIRFAFCTAEGLEELFTEAGFTTVTTREIVVPTEFTSFDDYWRPFLGGQGVAPAYLRSLAVPDQEVVREAVRSRLPIEADGSIRLTARAWAAKAVS</sequence>
<evidence type="ECO:0000313" key="3">
    <source>
        <dbReference type="Proteomes" id="UP000294508"/>
    </source>
</evidence>
<dbReference type="OrthoDB" id="9795634at2"/>
<reference evidence="2 3" key="1">
    <citation type="journal article" date="2015" name="Stand. Genomic Sci.">
        <title>Genomic Encyclopedia of Bacterial and Archaeal Type Strains, Phase III: the genomes of soil and plant-associated and newly described type strains.</title>
        <authorList>
            <person name="Whitman W.B."/>
            <person name="Woyke T."/>
            <person name="Klenk H.P."/>
            <person name="Zhou Y."/>
            <person name="Lilburn T.G."/>
            <person name="Beck B.J."/>
            <person name="De Vos P."/>
            <person name="Vandamme P."/>
            <person name="Eisen J.A."/>
            <person name="Garrity G."/>
            <person name="Hugenholtz P."/>
            <person name="Kyrpides N.C."/>
        </authorList>
    </citation>
    <scope>NUCLEOTIDE SEQUENCE [LARGE SCALE GENOMIC DNA]</scope>
    <source>
        <strain evidence="2 3">VKM Ac-2572</strain>
    </source>
</reference>
<accession>A0A4R2H798</accession>
<keyword evidence="2" id="KW-0808">Transferase</keyword>
<proteinExistence type="predicted"/>
<dbReference type="Proteomes" id="UP000294508">
    <property type="component" value="Unassembled WGS sequence"/>
</dbReference>
<protein>
    <submittedName>
        <fullName evidence="2">Ubiquinone/menaquinone biosynthesis C-methylase UbiE</fullName>
    </submittedName>
</protein>
<dbReference type="Pfam" id="PF08242">
    <property type="entry name" value="Methyltransf_12"/>
    <property type="match status" value="1"/>
</dbReference>
<dbReference type="GO" id="GO:0032259">
    <property type="term" value="P:methylation"/>
    <property type="evidence" value="ECO:0007669"/>
    <property type="project" value="UniProtKB-KW"/>
</dbReference>
<keyword evidence="3" id="KW-1185">Reference proteome</keyword>
<dbReference type="InterPro" id="IPR029063">
    <property type="entry name" value="SAM-dependent_MTases_sf"/>
</dbReference>
<dbReference type="AlphaFoldDB" id="A0A4R2H798"/>